<dbReference type="SUPFAM" id="SSF52540">
    <property type="entry name" value="P-loop containing nucleoside triphosphate hydrolases"/>
    <property type="match status" value="1"/>
</dbReference>
<evidence type="ECO:0000256" key="3">
    <source>
        <dbReference type="ARBA" id="ARBA00023125"/>
    </source>
</evidence>
<feature type="repeat" description="TPR" evidence="5">
    <location>
        <begin position="713"/>
        <end position="746"/>
    </location>
</feature>
<accession>A0A428X415</accession>
<protein>
    <submittedName>
        <fullName evidence="10">Tetratricopeptide repeat protein</fullName>
    </submittedName>
</protein>
<dbReference type="SMART" id="SM00862">
    <property type="entry name" value="Trans_reg_C"/>
    <property type="match status" value="1"/>
</dbReference>
<dbReference type="InterPro" id="IPR005158">
    <property type="entry name" value="BTAD"/>
</dbReference>
<dbReference type="Proteomes" id="UP000286716">
    <property type="component" value="Unassembled WGS sequence"/>
</dbReference>
<dbReference type="RefSeq" id="WP_020643085.1">
    <property type="nucleotide sequence ID" value="NZ_QHHU01000002.1"/>
</dbReference>
<feature type="compositionally biased region" description="Low complexity" evidence="8">
    <location>
        <begin position="244"/>
        <end position="255"/>
    </location>
</feature>
<organism evidence="10 11">
    <name type="scientific">Amycolatopsis balhimycina DSM 5908</name>
    <dbReference type="NCBI Taxonomy" id="1081091"/>
    <lineage>
        <taxon>Bacteria</taxon>
        <taxon>Bacillati</taxon>
        <taxon>Actinomycetota</taxon>
        <taxon>Actinomycetes</taxon>
        <taxon>Pseudonocardiales</taxon>
        <taxon>Pseudonocardiaceae</taxon>
        <taxon>Amycolatopsis</taxon>
    </lineage>
</organism>
<evidence type="ECO:0000256" key="1">
    <source>
        <dbReference type="ARBA" id="ARBA00005820"/>
    </source>
</evidence>
<keyword evidence="3 6" id="KW-0238">DNA-binding</keyword>
<dbReference type="GO" id="GO:0000160">
    <property type="term" value="P:phosphorelay signal transduction system"/>
    <property type="evidence" value="ECO:0007669"/>
    <property type="project" value="InterPro"/>
</dbReference>
<dbReference type="SMART" id="SM00028">
    <property type="entry name" value="TPR"/>
    <property type="match status" value="5"/>
</dbReference>
<comment type="similarity">
    <text evidence="1">Belongs to the AfsR/DnrI/RedD regulatory family.</text>
</comment>
<evidence type="ECO:0000256" key="4">
    <source>
        <dbReference type="ARBA" id="ARBA00023163"/>
    </source>
</evidence>
<dbReference type="Gene3D" id="3.40.50.300">
    <property type="entry name" value="P-loop containing nucleotide triphosphate hydrolases"/>
    <property type="match status" value="1"/>
</dbReference>
<dbReference type="InterPro" id="IPR036388">
    <property type="entry name" value="WH-like_DNA-bd_sf"/>
</dbReference>
<keyword evidence="11" id="KW-1185">Reference proteome</keyword>
<dbReference type="InterPro" id="IPR019734">
    <property type="entry name" value="TPR_rpt"/>
</dbReference>
<dbReference type="InterPro" id="IPR011990">
    <property type="entry name" value="TPR-like_helical_dom_sf"/>
</dbReference>
<dbReference type="SUPFAM" id="SSF48452">
    <property type="entry name" value="TPR-like"/>
    <property type="match status" value="2"/>
</dbReference>
<feature type="repeat" description="TPR" evidence="5">
    <location>
        <begin position="833"/>
        <end position="866"/>
    </location>
</feature>
<sequence>MEFRLLGTIEAHQDGKPVELGPVRQRSVLAALLADANRMVPVDQLIDRVWAESPPLRARDTLYSYLSRLRGLLAGGGLEIERLGGGYLPRVDPDAVDLHRFRRLVAEAREAEDEEAAVLFAQALALWRGEALADVGTEWADELRRDLRAEQWAAELDHADLRLRLRRHAELLAELTAWTRDHPLDERLAGQVVLALYRCGRQADALDHYEQLRRRLVRELGTDPSPPLRDLHQRVLRGDPDLTASASGARPGAGAVPHHFPAAPPSFIGRADELAALTAASHPEADVSRVVQISALAGAGGVGKTWLALHWAHAHRERFPDGRLFADLHGFSSAGAPLDPSVVVRGFLGALGVAPSRIPPDRDAQVALYRKLVDGKRMLVVLDNAADADQVVPLLPGSPAGTTIVTSRRHLAPLITRYGARHLQLDILSHGEAHALLTERLGAARIAAEPAAAEALIRLCGHYPLALAIMSRHAHTRPHIPLTEFAAELRDLGLDALDHEDPAVSLPTVLSWSLRALTGEQRTLFALLGIAPGADIGLPAAAALAGSPPRRTAKVLSMLEEASLLTRRAGGRYAMHDLIRDYATATAGRDLSRVERESALRRVIDFYTHTSHAADHRVDSHRQAVRLPAPAPGAEPGSPPDDSDAMAWFDNEHANLLAAQRTAADLGWHDAVWHLAWGLHTFQNRRGMLHDRLAVWRPALAAAPHLPDPAALSRSRRLLADVFANLRKHDEAVEHLQEAISLAERNEDDTEQSLAQHGLSWVWQLRGDDRRALAHATRALELFRGLGQPVWEARELNQVGWFAARTGDFETARTHCTAALALHRDHGDSHAEADTLDSLGYIEFHTGHHASAIQYYRAALTLYRDRGNTFQVADTLDRLGEPHAALGHDDDARTVWREALEMYRQQDRAEDAERVQRQLDALAGDRSSRAV</sequence>
<keyword evidence="4" id="KW-0804">Transcription</keyword>
<dbReference type="SMART" id="SM01043">
    <property type="entry name" value="BTAD"/>
    <property type="match status" value="1"/>
</dbReference>
<reference evidence="10 11" key="1">
    <citation type="submission" date="2018-05" db="EMBL/GenBank/DDBJ databases">
        <title>Evolution of GPA BGCs.</title>
        <authorList>
            <person name="Waglechner N."/>
            <person name="Wright G.D."/>
        </authorList>
    </citation>
    <scope>NUCLEOTIDE SEQUENCE [LARGE SCALE GENOMIC DNA]</scope>
    <source>
        <strain evidence="10 11">DSM 5908</strain>
    </source>
</reference>
<evidence type="ECO:0000256" key="8">
    <source>
        <dbReference type="SAM" id="MobiDB-lite"/>
    </source>
</evidence>
<dbReference type="Pfam" id="PF13424">
    <property type="entry name" value="TPR_12"/>
    <property type="match status" value="2"/>
</dbReference>
<dbReference type="PRINTS" id="PR00364">
    <property type="entry name" value="DISEASERSIST"/>
</dbReference>
<evidence type="ECO:0000256" key="7">
    <source>
        <dbReference type="SAM" id="Coils"/>
    </source>
</evidence>
<dbReference type="EMBL" id="QHHU01000002">
    <property type="protein sequence ID" value="RSM50068.1"/>
    <property type="molecule type" value="Genomic_DNA"/>
</dbReference>
<dbReference type="PROSITE" id="PS50005">
    <property type="entry name" value="TPR"/>
    <property type="match status" value="2"/>
</dbReference>
<dbReference type="Gene3D" id="1.10.10.10">
    <property type="entry name" value="Winged helix-like DNA-binding domain superfamily/Winged helix DNA-binding domain"/>
    <property type="match status" value="1"/>
</dbReference>
<evidence type="ECO:0000256" key="5">
    <source>
        <dbReference type="PROSITE-ProRule" id="PRU00339"/>
    </source>
</evidence>
<dbReference type="GO" id="GO:0003677">
    <property type="term" value="F:DNA binding"/>
    <property type="evidence" value="ECO:0007669"/>
    <property type="project" value="UniProtKB-UniRule"/>
</dbReference>
<comment type="caution">
    <text evidence="10">The sequence shown here is derived from an EMBL/GenBank/DDBJ whole genome shotgun (WGS) entry which is preliminary data.</text>
</comment>
<keyword evidence="2" id="KW-0805">Transcription regulation</keyword>
<dbReference type="InterPro" id="IPR027417">
    <property type="entry name" value="P-loop_NTPase"/>
</dbReference>
<evidence type="ECO:0000313" key="10">
    <source>
        <dbReference type="EMBL" id="RSM50068.1"/>
    </source>
</evidence>
<dbReference type="InterPro" id="IPR001867">
    <property type="entry name" value="OmpR/PhoB-type_DNA-bd"/>
</dbReference>
<keyword evidence="7" id="KW-0175">Coiled coil</keyword>
<dbReference type="InterPro" id="IPR016032">
    <property type="entry name" value="Sig_transdc_resp-reg_C-effctor"/>
</dbReference>
<dbReference type="InterPro" id="IPR051677">
    <property type="entry name" value="AfsR-DnrI-RedD_regulator"/>
</dbReference>
<keyword evidence="5" id="KW-0802">TPR repeat</keyword>
<dbReference type="OrthoDB" id="3275754at2"/>
<dbReference type="SUPFAM" id="SSF46894">
    <property type="entry name" value="C-terminal effector domain of the bipartite response regulators"/>
    <property type="match status" value="1"/>
</dbReference>
<dbReference type="PROSITE" id="PS51755">
    <property type="entry name" value="OMPR_PHOB"/>
    <property type="match status" value="1"/>
</dbReference>
<name>A0A428X415_AMYBA</name>
<evidence type="ECO:0000313" key="11">
    <source>
        <dbReference type="Proteomes" id="UP000286716"/>
    </source>
</evidence>
<evidence type="ECO:0000256" key="2">
    <source>
        <dbReference type="ARBA" id="ARBA00023015"/>
    </source>
</evidence>
<dbReference type="PANTHER" id="PTHR35807:SF1">
    <property type="entry name" value="TRANSCRIPTIONAL REGULATOR REDD"/>
    <property type="match status" value="1"/>
</dbReference>
<dbReference type="PANTHER" id="PTHR35807">
    <property type="entry name" value="TRANSCRIPTIONAL REGULATOR REDD-RELATED"/>
    <property type="match status" value="1"/>
</dbReference>
<proteinExistence type="inferred from homology"/>
<dbReference type="Gene3D" id="1.25.40.10">
    <property type="entry name" value="Tetratricopeptide repeat domain"/>
    <property type="match status" value="2"/>
</dbReference>
<dbReference type="CDD" id="cd15831">
    <property type="entry name" value="BTAD"/>
    <property type="match status" value="1"/>
</dbReference>
<dbReference type="AlphaFoldDB" id="A0A428X415"/>
<feature type="coiled-coil region" evidence="7">
    <location>
        <begin position="726"/>
        <end position="753"/>
    </location>
</feature>
<dbReference type="Pfam" id="PF03704">
    <property type="entry name" value="BTAD"/>
    <property type="match status" value="1"/>
</dbReference>
<evidence type="ECO:0000256" key="6">
    <source>
        <dbReference type="PROSITE-ProRule" id="PRU01091"/>
    </source>
</evidence>
<dbReference type="GO" id="GO:0006355">
    <property type="term" value="P:regulation of DNA-templated transcription"/>
    <property type="evidence" value="ECO:0007669"/>
    <property type="project" value="InterPro"/>
</dbReference>
<feature type="region of interest" description="Disordered" evidence="8">
    <location>
        <begin position="241"/>
        <end position="261"/>
    </location>
</feature>
<evidence type="ECO:0000259" key="9">
    <source>
        <dbReference type="PROSITE" id="PS51755"/>
    </source>
</evidence>
<feature type="domain" description="OmpR/PhoB-type" evidence="9">
    <location>
        <begin position="1"/>
        <end position="91"/>
    </location>
</feature>
<feature type="DNA-binding region" description="OmpR/PhoB-type" evidence="6">
    <location>
        <begin position="1"/>
        <end position="91"/>
    </location>
</feature>
<gene>
    <name evidence="10" type="ORF">DMA12_02055</name>
</gene>